<organism evidence="2 3">
    <name type="scientific">Stylosanthes scabra</name>
    <dbReference type="NCBI Taxonomy" id="79078"/>
    <lineage>
        <taxon>Eukaryota</taxon>
        <taxon>Viridiplantae</taxon>
        <taxon>Streptophyta</taxon>
        <taxon>Embryophyta</taxon>
        <taxon>Tracheophyta</taxon>
        <taxon>Spermatophyta</taxon>
        <taxon>Magnoliopsida</taxon>
        <taxon>eudicotyledons</taxon>
        <taxon>Gunneridae</taxon>
        <taxon>Pentapetalae</taxon>
        <taxon>rosids</taxon>
        <taxon>fabids</taxon>
        <taxon>Fabales</taxon>
        <taxon>Fabaceae</taxon>
        <taxon>Papilionoideae</taxon>
        <taxon>50 kb inversion clade</taxon>
        <taxon>dalbergioids sensu lato</taxon>
        <taxon>Dalbergieae</taxon>
        <taxon>Pterocarpus clade</taxon>
        <taxon>Stylosanthes</taxon>
    </lineage>
</organism>
<sequence>MMLMHQLNTTLPNAFLGTVKNLPVIISYLLNAMQHEIRKVWDPGKQNSKKSQASDIKRALDGREPD</sequence>
<evidence type="ECO:0000313" key="2">
    <source>
        <dbReference type="EMBL" id="MED6114996.1"/>
    </source>
</evidence>
<evidence type="ECO:0000313" key="3">
    <source>
        <dbReference type="Proteomes" id="UP001341840"/>
    </source>
</evidence>
<dbReference type="Proteomes" id="UP001341840">
    <property type="component" value="Unassembled WGS sequence"/>
</dbReference>
<reference evidence="2 3" key="1">
    <citation type="journal article" date="2023" name="Plants (Basel)">
        <title>Bridging the Gap: Combining Genomics and Transcriptomics Approaches to Understand Stylosanthes scabra, an Orphan Legume from the Brazilian Caatinga.</title>
        <authorList>
            <person name="Ferreira-Neto J.R.C."/>
            <person name="da Silva M.D."/>
            <person name="Binneck E."/>
            <person name="de Melo N.F."/>
            <person name="da Silva R.H."/>
            <person name="de Melo A.L.T.M."/>
            <person name="Pandolfi V."/>
            <person name="Bustamante F.O."/>
            <person name="Brasileiro-Vidal A.C."/>
            <person name="Benko-Iseppon A.M."/>
        </authorList>
    </citation>
    <scope>NUCLEOTIDE SEQUENCE [LARGE SCALE GENOMIC DNA]</scope>
    <source>
        <tissue evidence="2">Leaves</tissue>
    </source>
</reference>
<proteinExistence type="predicted"/>
<comment type="caution">
    <text evidence="2">The sequence shown here is derived from an EMBL/GenBank/DDBJ whole genome shotgun (WGS) entry which is preliminary data.</text>
</comment>
<dbReference type="EMBL" id="JASCZI010001450">
    <property type="protein sequence ID" value="MED6114996.1"/>
    <property type="molecule type" value="Genomic_DNA"/>
</dbReference>
<feature type="non-terminal residue" evidence="2">
    <location>
        <position position="66"/>
    </location>
</feature>
<accession>A0ABU6QU58</accession>
<keyword evidence="3" id="KW-1185">Reference proteome</keyword>
<gene>
    <name evidence="2" type="ORF">PIB30_085891</name>
</gene>
<protein>
    <submittedName>
        <fullName evidence="2">Uncharacterized protein</fullName>
    </submittedName>
</protein>
<feature type="compositionally biased region" description="Polar residues" evidence="1">
    <location>
        <begin position="45"/>
        <end position="54"/>
    </location>
</feature>
<name>A0ABU6QU58_9FABA</name>
<feature type="compositionally biased region" description="Basic and acidic residues" evidence="1">
    <location>
        <begin position="55"/>
        <end position="66"/>
    </location>
</feature>
<feature type="region of interest" description="Disordered" evidence="1">
    <location>
        <begin position="41"/>
        <end position="66"/>
    </location>
</feature>
<evidence type="ECO:0000256" key="1">
    <source>
        <dbReference type="SAM" id="MobiDB-lite"/>
    </source>
</evidence>